<protein>
    <submittedName>
        <fullName evidence="1">Uncharacterized protein</fullName>
    </submittedName>
</protein>
<evidence type="ECO:0000313" key="1">
    <source>
        <dbReference type="EMBL" id="KKM15424.1"/>
    </source>
</evidence>
<name>A0A0F9I6Y4_9ZZZZ</name>
<organism evidence="1">
    <name type="scientific">marine sediment metagenome</name>
    <dbReference type="NCBI Taxonomy" id="412755"/>
    <lineage>
        <taxon>unclassified sequences</taxon>
        <taxon>metagenomes</taxon>
        <taxon>ecological metagenomes</taxon>
    </lineage>
</organism>
<sequence>MKRKSFDYKDLKFFERNKEDVDFTGIGERFKANNFRFIQAETKNVDDKLALLGMEMHKEYTSKELTMFMYGDLKEIRMCLWQSYKLGEDADEKINRDKMKETIDGEEKIVLSLLLQLENPPKKVTDRSGEPLSEKYSDALLLATYNLKPEELGKLTQRIYSELLEQIPAVITYQQTGEVLDGDGKNKKDVENVAWAREQGLMKK</sequence>
<proteinExistence type="predicted"/>
<reference evidence="1" key="1">
    <citation type="journal article" date="2015" name="Nature">
        <title>Complex archaea that bridge the gap between prokaryotes and eukaryotes.</title>
        <authorList>
            <person name="Spang A."/>
            <person name="Saw J.H."/>
            <person name="Jorgensen S.L."/>
            <person name="Zaremba-Niedzwiedzka K."/>
            <person name="Martijn J."/>
            <person name="Lind A.E."/>
            <person name="van Eijk R."/>
            <person name="Schleper C."/>
            <person name="Guy L."/>
            <person name="Ettema T.J."/>
        </authorList>
    </citation>
    <scope>NUCLEOTIDE SEQUENCE</scope>
</reference>
<comment type="caution">
    <text evidence="1">The sequence shown here is derived from an EMBL/GenBank/DDBJ whole genome shotgun (WGS) entry which is preliminary data.</text>
</comment>
<gene>
    <name evidence="1" type="ORF">LCGC14_1696200</name>
</gene>
<accession>A0A0F9I6Y4</accession>
<dbReference type="AlphaFoldDB" id="A0A0F9I6Y4"/>
<dbReference type="EMBL" id="LAZR01014911">
    <property type="protein sequence ID" value="KKM15424.1"/>
    <property type="molecule type" value="Genomic_DNA"/>
</dbReference>